<dbReference type="InterPro" id="IPR000253">
    <property type="entry name" value="FHA_dom"/>
</dbReference>
<reference evidence="3 4" key="1">
    <citation type="submission" date="2016-10" db="EMBL/GenBank/DDBJ databases">
        <authorList>
            <person name="de Groot N.N."/>
        </authorList>
    </citation>
    <scope>NUCLEOTIDE SEQUENCE [LARGE SCALE GENOMIC DNA]</scope>
    <source>
        <strain evidence="3 4">DSM 15345</strain>
    </source>
</reference>
<dbReference type="Proteomes" id="UP000198703">
    <property type="component" value="Unassembled WGS sequence"/>
</dbReference>
<dbReference type="SMART" id="SM00240">
    <property type="entry name" value="FHA"/>
    <property type="match status" value="1"/>
</dbReference>
<evidence type="ECO:0000259" key="2">
    <source>
        <dbReference type="PROSITE" id="PS50006"/>
    </source>
</evidence>
<accession>A0A1H4FAT0</accession>
<feature type="region of interest" description="Disordered" evidence="1">
    <location>
        <begin position="127"/>
        <end position="164"/>
    </location>
</feature>
<evidence type="ECO:0000256" key="1">
    <source>
        <dbReference type="SAM" id="MobiDB-lite"/>
    </source>
</evidence>
<dbReference type="Pfam" id="PF00498">
    <property type="entry name" value="FHA"/>
    <property type="match status" value="1"/>
</dbReference>
<dbReference type="Gene3D" id="2.60.200.20">
    <property type="match status" value="1"/>
</dbReference>
<dbReference type="SUPFAM" id="SSF49879">
    <property type="entry name" value="SMAD/FHA domain"/>
    <property type="match status" value="1"/>
</dbReference>
<dbReference type="InterPro" id="IPR008984">
    <property type="entry name" value="SMAD_FHA_dom_sf"/>
</dbReference>
<proteinExistence type="predicted"/>
<sequence>MRGVEVILIIEDVWGGPPRRVRFPDAPTEGGSRRLTIGRSADCDIALDDPGRTLSRRHLELDRRADGLTVTDVSLLGSWLGGARMPAELPLPLDHGDVIDFSHFRISIQVAGGDSVDALLAELETVPDAPPPARARRPARPAAAPPPPAPPQAPTAAGGDAADEVDLDALLNKEFVRRGD</sequence>
<protein>
    <submittedName>
        <fullName evidence="3">FHA domain-containing protein</fullName>
    </submittedName>
</protein>
<feature type="domain" description="FHA" evidence="2">
    <location>
        <begin position="35"/>
        <end position="85"/>
    </location>
</feature>
<evidence type="ECO:0000313" key="3">
    <source>
        <dbReference type="EMBL" id="SEA94404.1"/>
    </source>
</evidence>
<dbReference type="STRING" id="89524.SAMN05444370_12032"/>
<dbReference type="CDD" id="cd00060">
    <property type="entry name" value="FHA"/>
    <property type="match status" value="1"/>
</dbReference>
<dbReference type="PROSITE" id="PS50006">
    <property type="entry name" value="FHA_DOMAIN"/>
    <property type="match status" value="1"/>
</dbReference>
<gene>
    <name evidence="3" type="ORF">SAMN05444370_12032</name>
</gene>
<feature type="compositionally biased region" description="Pro residues" evidence="1">
    <location>
        <begin position="143"/>
        <end position="153"/>
    </location>
</feature>
<dbReference type="EMBL" id="FNQM01000020">
    <property type="protein sequence ID" value="SEA94404.1"/>
    <property type="molecule type" value="Genomic_DNA"/>
</dbReference>
<dbReference type="AlphaFoldDB" id="A0A1H4FAT0"/>
<evidence type="ECO:0000313" key="4">
    <source>
        <dbReference type="Proteomes" id="UP000198703"/>
    </source>
</evidence>
<keyword evidence="4" id="KW-1185">Reference proteome</keyword>
<organism evidence="3 4">
    <name type="scientific">Rubrimonas cliftonensis</name>
    <dbReference type="NCBI Taxonomy" id="89524"/>
    <lineage>
        <taxon>Bacteria</taxon>
        <taxon>Pseudomonadati</taxon>
        <taxon>Pseudomonadota</taxon>
        <taxon>Alphaproteobacteria</taxon>
        <taxon>Rhodobacterales</taxon>
        <taxon>Paracoccaceae</taxon>
        <taxon>Rubrimonas</taxon>
    </lineage>
</organism>
<name>A0A1H4FAT0_9RHOB</name>